<reference evidence="1" key="2">
    <citation type="journal article" date="2011" name="Microb. Ecol.">
        <title>Taxonomic and Functional Metagenomic Profiling of the Microbial Community in the Anoxic Sediment of a Sub-saline Shallow Lake (Laguna de Carrizo, Central Spain).</title>
        <authorList>
            <person name="Ferrer M."/>
            <person name="Guazzaroni M.E."/>
            <person name="Richter M."/>
            <person name="Garcia-Salamanca A."/>
            <person name="Yarza P."/>
            <person name="Suarez-Suarez A."/>
            <person name="Solano J."/>
            <person name="Alcaide M."/>
            <person name="van Dillewijn P."/>
            <person name="Molina-Henares M.A."/>
            <person name="Lopez-Cortes N."/>
            <person name="Al-Ramahi Y."/>
            <person name="Guerrero C."/>
            <person name="Acosta A."/>
            <person name="de Eugenio L.I."/>
            <person name="Martinez V."/>
            <person name="Marques S."/>
            <person name="Rojo F."/>
            <person name="Santero E."/>
            <person name="Genilloud O."/>
            <person name="Perez-Perez J."/>
            <person name="Rossello-Mora R."/>
            <person name="Ramos J.L."/>
        </authorList>
    </citation>
    <scope>NUCLEOTIDE SEQUENCE</scope>
</reference>
<dbReference type="EMBL" id="ADZX01000413">
    <property type="protein sequence ID" value="EFK96740.1"/>
    <property type="molecule type" value="Genomic_DNA"/>
</dbReference>
<sequence length="126" mass="14452">MKPERIVACKLVEKCKEDKGHRPVSSARQLVRLRHRVNGLVFQVTIKGIFAKDFVNTCYALHGIGVSGDNHNIVESESVKQSVEIQCESEYPCKQVKWESIVFKQFTHRKLILPLNAQFNKKGSWN</sequence>
<comment type="caution">
    <text evidence="1">The sequence shown here is derived from an EMBL/GenBank/DDBJ whole genome shotgun (WGS) entry which is preliminary data.</text>
</comment>
<dbReference type="AlphaFoldDB" id="D9PI80"/>
<proteinExistence type="predicted"/>
<reference evidence="1" key="1">
    <citation type="submission" date="2010-07" db="EMBL/GenBank/DDBJ databases">
        <authorList>
            <consortium name="CONSOLIDER consortium CSD2007-00005"/>
            <person name="Guazzaroni M.-E."/>
            <person name="Richter M."/>
            <person name="Garcia-Salamanca A."/>
            <person name="Yarza P."/>
            <person name="Ferrer M."/>
        </authorList>
    </citation>
    <scope>NUCLEOTIDE SEQUENCE</scope>
</reference>
<name>D9PI80_9ZZZZ</name>
<evidence type="ECO:0000313" key="1">
    <source>
        <dbReference type="EMBL" id="EFK96740.1"/>
    </source>
</evidence>
<protein>
    <submittedName>
        <fullName evidence="1">Uncharacterized protein</fullName>
    </submittedName>
</protein>
<gene>
    <name evidence="1" type="ORF">LDC_1236</name>
</gene>
<accession>D9PI80</accession>
<organism evidence="1">
    <name type="scientific">sediment metagenome</name>
    <dbReference type="NCBI Taxonomy" id="749907"/>
    <lineage>
        <taxon>unclassified sequences</taxon>
        <taxon>metagenomes</taxon>
        <taxon>ecological metagenomes</taxon>
    </lineage>
</organism>